<sequence>MMMLMLRNDMASGLVGYYWVLGLAEGYVGQAENFVNGDFLSLEWTWREVTNSQLGKGLVKRGGVWFVVTEDLERWNGHVG</sequence>
<organism evidence="1 2">
    <name type="scientific">Gymnopilus junonius</name>
    <name type="common">Spectacular rustgill mushroom</name>
    <name type="synonym">Gymnopilus spectabilis subsp. junonius</name>
    <dbReference type="NCBI Taxonomy" id="109634"/>
    <lineage>
        <taxon>Eukaryota</taxon>
        <taxon>Fungi</taxon>
        <taxon>Dikarya</taxon>
        <taxon>Basidiomycota</taxon>
        <taxon>Agaricomycotina</taxon>
        <taxon>Agaricomycetes</taxon>
        <taxon>Agaricomycetidae</taxon>
        <taxon>Agaricales</taxon>
        <taxon>Agaricineae</taxon>
        <taxon>Hymenogastraceae</taxon>
        <taxon>Gymnopilus</taxon>
    </lineage>
</organism>
<name>A0A9P5NNL4_GYMJU</name>
<accession>A0A9P5NNL4</accession>
<evidence type="ECO:0000313" key="1">
    <source>
        <dbReference type="EMBL" id="KAF8901345.1"/>
    </source>
</evidence>
<dbReference type="AlphaFoldDB" id="A0A9P5NNL4"/>
<reference evidence="1" key="1">
    <citation type="submission" date="2020-11" db="EMBL/GenBank/DDBJ databases">
        <authorList>
            <consortium name="DOE Joint Genome Institute"/>
            <person name="Ahrendt S."/>
            <person name="Riley R."/>
            <person name="Andreopoulos W."/>
            <person name="LaButti K."/>
            <person name="Pangilinan J."/>
            <person name="Ruiz-duenas F.J."/>
            <person name="Barrasa J.M."/>
            <person name="Sanchez-Garcia M."/>
            <person name="Camarero S."/>
            <person name="Miyauchi S."/>
            <person name="Serrano A."/>
            <person name="Linde D."/>
            <person name="Babiker R."/>
            <person name="Drula E."/>
            <person name="Ayuso-Fernandez I."/>
            <person name="Pacheco R."/>
            <person name="Padilla G."/>
            <person name="Ferreira P."/>
            <person name="Barriuso J."/>
            <person name="Kellner H."/>
            <person name="Castanera R."/>
            <person name="Alfaro M."/>
            <person name="Ramirez L."/>
            <person name="Pisabarro A.G."/>
            <person name="Kuo A."/>
            <person name="Tritt A."/>
            <person name="Lipzen A."/>
            <person name="He G."/>
            <person name="Yan M."/>
            <person name="Ng V."/>
            <person name="Cullen D."/>
            <person name="Martin F."/>
            <person name="Rosso M.-N."/>
            <person name="Henrissat B."/>
            <person name="Hibbett D."/>
            <person name="Martinez A.T."/>
            <person name="Grigoriev I.V."/>
        </authorList>
    </citation>
    <scope>NUCLEOTIDE SEQUENCE</scope>
    <source>
        <strain evidence="1">AH 44721</strain>
    </source>
</reference>
<protein>
    <submittedName>
        <fullName evidence="1">Uncharacterized protein</fullName>
    </submittedName>
</protein>
<keyword evidence="2" id="KW-1185">Reference proteome</keyword>
<gene>
    <name evidence="1" type="ORF">CPB84DRAFT_1777609</name>
</gene>
<dbReference type="Proteomes" id="UP000724874">
    <property type="component" value="Unassembled WGS sequence"/>
</dbReference>
<evidence type="ECO:0000313" key="2">
    <source>
        <dbReference type="Proteomes" id="UP000724874"/>
    </source>
</evidence>
<proteinExistence type="predicted"/>
<dbReference type="EMBL" id="JADNYJ010000042">
    <property type="protein sequence ID" value="KAF8901345.1"/>
    <property type="molecule type" value="Genomic_DNA"/>
</dbReference>
<comment type="caution">
    <text evidence="1">The sequence shown here is derived from an EMBL/GenBank/DDBJ whole genome shotgun (WGS) entry which is preliminary data.</text>
</comment>